<dbReference type="PROSITE" id="PS50850">
    <property type="entry name" value="MFS"/>
    <property type="match status" value="1"/>
</dbReference>
<name>A0A9X0BDW6_9EURO</name>
<dbReference type="RefSeq" id="XP_056493366.1">
    <property type="nucleotide sequence ID" value="XM_056627571.1"/>
</dbReference>
<dbReference type="AlphaFoldDB" id="A0A9X0BDW6"/>
<dbReference type="Gene3D" id="1.20.1250.20">
    <property type="entry name" value="MFS general substrate transporter like domains"/>
    <property type="match status" value="1"/>
</dbReference>
<evidence type="ECO:0000313" key="9">
    <source>
        <dbReference type="Proteomes" id="UP001147747"/>
    </source>
</evidence>
<sequence length="441" mass="48577">MAKELQVEEKVKDESCLLPVMALSYLFQYLDKSALASTAIMGLRDELNLTGEEYSWSSGIYYFGYLVASYPAGVLMVRWRVGKFITASILAWGAILMLTATCHNSSGLLATRFFLGVAEAAIAPGLTIIISMFYKRSEQPLRHAAWFLGNTCAGLFGGLLNYGIGHIETIAPWKASFLILGGATVAWSICNIFLLPDTPSNAWFLNSSDREKAVARVQENLTGIKNDKFKWEQCLEAVMDMKTWFLVLIQFSSNIPNGGVTTFRSIILTGIGFSTFDTLLLQCVPYLVQLALVIICTGGSSYFRNTRTFWMMLSFAVALVGAALVRELPENDKWGRYAGTCLMGANSASFPLLMSMVSGNIGGFTKKTTVNALSFIAYCAGNIIGPQLFFEREAPSYDSGFIALMQNESLSAADAGDMRTDTIMAMMDRTDKEIGHFRYVY</sequence>
<evidence type="ECO:0000256" key="2">
    <source>
        <dbReference type="ARBA" id="ARBA00022448"/>
    </source>
</evidence>
<comment type="caution">
    <text evidence="8">The sequence shown here is derived from an EMBL/GenBank/DDBJ whole genome shotgun (WGS) entry which is preliminary data.</text>
</comment>
<evidence type="ECO:0000256" key="1">
    <source>
        <dbReference type="ARBA" id="ARBA00004141"/>
    </source>
</evidence>
<feature type="transmembrane region" description="Helical" evidence="6">
    <location>
        <begin position="369"/>
        <end position="390"/>
    </location>
</feature>
<feature type="transmembrane region" description="Helical" evidence="6">
    <location>
        <begin position="146"/>
        <end position="164"/>
    </location>
</feature>
<dbReference type="OrthoDB" id="6730379at2759"/>
<feature type="domain" description="Major facilitator superfamily (MFS) profile" evidence="7">
    <location>
        <begin position="17"/>
        <end position="441"/>
    </location>
</feature>
<keyword evidence="9" id="KW-1185">Reference proteome</keyword>
<dbReference type="GO" id="GO:0016020">
    <property type="term" value="C:membrane"/>
    <property type="evidence" value="ECO:0007669"/>
    <property type="project" value="UniProtKB-SubCell"/>
</dbReference>
<dbReference type="InterPro" id="IPR011701">
    <property type="entry name" value="MFS"/>
</dbReference>
<feature type="transmembrane region" description="Helical" evidence="6">
    <location>
        <begin position="309"/>
        <end position="325"/>
    </location>
</feature>
<dbReference type="InterPro" id="IPR036259">
    <property type="entry name" value="MFS_trans_sf"/>
</dbReference>
<evidence type="ECO:0000259" key="7">
    <source>
        <dbReference type="PROSITE" id="PS50850"/>
    </source>
</evidence>
<keyword evidence="4 6" id="KW-1133">Transmembrane helix</keyword>
<dbReference type="GeneID" id="81366551"/>
<dbReference type="PANTHER" id="PTHR43791">
    <property type="entry name" value="PERMEASE-RELATED"/>
    <property type="match status" value="1"/>
</dbReference>
<feature type="transmembrane region" description="Helical" evidence="6">
    <location>
        <begin position="59"/>
        <end position="77"/>
    </location>
</feature>
<organism evidence="8 9">
    <name type="scientific">Penicillium cosmopolitanum</name>
    <dbReference type="NCBI Taxonomy" id="1131564"/>
    <lineage>
        <taxon>Eukaryota</taxon>
        <taxon>Fungi</taxon>
        <taxon>Dikarya</taxon>
        <taxon>Ascomycota</taxon>
        <taxon>Pezizomycotina</taxon>
        <taxon>Eurotiomycetes</taxon>
        <taxon>Eurotiomycetidae</taxon>
        <taxon>Eurotiales</taxon>
        <taxon>Aspergillaceae</taxon>
        <taxon>Penicillium</taxon>
    </lineage>
</organism>
<feature type="transmembrane region" description="Helical" evidence="6">
    <location>
        <begin position="113"/>
        <end position="134"/>
    </location>
</feature>
<reference evidence="8" key="1">
    <citation type="submission" date="2022-12" db="EMBL/GenBank/DDBJ databases">
        <authorList>
            <person name="Petersen C."/>
        </authorList>
    </citation>
    <scope>NUCLEOTIDE SEQUENCE</scope>
    <source>
        <strain evidence="8">IBT 29677</strain>
    </source>
</reference>
<evidence type="ECO:0000256" key="3">
    <source>
        <dbReference type="ARBA" id="ARBA00022692"/>
    </source>
</evidence>
<keyword evidence="3 6" id="KW-0812">Transmembrane</keyword>
<gene>
    <name evidence="8" type="ORF">N7509_002934</name>
</gene>
<feature type="transmembrane region" description="Helical" evidence="6">
    <location>
        <begin position="84"/>
        <end position="101"/>
    </location>
</feature>
<dbReference type="SUPFAM" id="SSF103473">
    <property type="entry name" value="MFS general substrate transporter"/>
    <property type="match status" value="1"/>
</dbReference>
<feature type="transmembrane region" description="Helical" evidence="6">
    <location>
        <begin position="337"/>
        <end position="357"/>
    </location>
</feature>
<proteinExistence type="predicted"/>
<dbReference type="GO" id="GO:0022857">
    <property type="term" value="F:transmembrane transporter activity"/>
    <property type="evidence" value="ECO:0007669"/>
    <property type="project" value="InterPro"/>
</dbReference>
<protein>
    <submittedName>
        <fullName evidence="8">MFS allantoate transporter</fullName>
    </submittedName>
</protein>
<dbReference type="PANTHER" id="PTHR43791:SF103">
    <property type="entry name" value="MAJOR FACILITATOR SUPERFAMILY (MFS) PROFILE DOMAIN-CONTAINING PROTEIN-RELATED"/>
    <property type="match status" value="1"/>
</dbReference>
<comment type="subcellular location">
    <subcellularLocation>
        <location evidence="1">Membrane</location>
        <topology evidence="1">Multi-pass membrane protein</topology>
    </subcellularLocation>
</comment>
<dbReference type="Proteomes" id="UP001147747">
    <property type="component" value="Unassembled WGS sequence"/>
</dbReference>
<evidence type="ECO:0000256" key="6">
    <source>
        <dbReference type="SAM" id="Phobius"/>
    </source>
</evidence>
<evidence type="ECO:0000256" key="4">
    <source>
        <dbReference type="ARBA" id="ARBA00022989"/>
    </source>
</evidence>
<accession>A0A9X0BDW6</accession>
<keyword evidence="5 6" id="KW-0472">Membrane</keyword>
<dbReference type="EMBL" id="JAPZBU010000004">
    <property type="protein sequence ID" value="KAJ5409051.1"/>
    <property type="molecule type" value="Genomic_DNA"/>
</dbReference>
<evidence type="ECO:0000256" key="5">
    <source>
        <dbReference type="ARBA" id="ARBA00023136"/>
    </source>
</evidence>
<dbReference type="Pfam" id="PF07690">
    <property type="entry name" value="MFS_1"/>
    <property type="match status" value="1"/>
</dbReference>
<reference evidence="8" key="2">
    <citation type="journal article" date="2023" name="IMA Fungus">
        <title>Comparative genomic study of the Penicillium genus elucidates a diverse pangenome and 15 lateral gene transfer events.</title>
        <authorList>
            <person name="Petersen C."/>
            <person name="Sorensen T."/>
            <person name="Nielsen M.R."/>
            <person name="Sondergaard T.E."/>
            <person name="Sorensen J.L."/>
            <person name="Fitzpatrick D.A."/>
            <person name="Frisvad J.C."/>
            <person name="Nielsen K.L."/>
        </authorList>
    </citation>
    <scope>NUCLEOTIDE SEQUENCE</scope>
    <source>
        <strain evidence="8">IBT 29677</strain>
    </source>
</reference>
<feature type="transmembrane region" description="Helical" evidence="6">
    <location>
        <begin position="176"/>
        <end position="195"/>
    </location>
</feature>
<feature type="transmembrane region" description="Helical" evidence="6">
    <location>
        <begin position="283"/>
        <end position="303"/>
    </location>
</feature>
<keyword evidence="2" id="KW-0813">Transport</keyword>
<evidence type="ECO:0000313" key="8">
    <source>
        <dbReference type="EMBL" id="KAJ5409051.1"/>
    </source>
</evidence>
<dbReference type="InterPro" id="IPR020846">
    <property type="entry name" value="MFS_dom"/>
</dbReference>